<keyword evidence="4" id="KW-0863">Zinc-finger</keyword>
<dbReference type="InterPro" id="IPR026096">
    <property type="entry name" value="R-trans_p"/>
</dbReference>
<evidence type="ECO:0000256" key="7">
    <source>
        <dbReference type="ARBA" id="ARBA00023136"/>
    </source>
</evidence>
<evidence type="ECO:0000256" key="4">
    <source>
        <dbReference type="ARBA" id="ARBA00022771"/>
    </source>
</evidence>
<protein>
    <submittedName>
        <fullName evidence="9">Receptor-transporting protein 3-like</fullName>
    </submittedName>
</protein>
<reference evidence="9" key="3">
    <citation type="submission" date="2025-09" db="UniProtKB">
        <authorList>
            <consortium name="Ensembl"/>
        </authorList>
    </citation>
    <scope>IDENTIFICATION</scope>
</reference>
<reference evidence="9" key="2">
    <citation type="submission" date="2025-08" db="UniProtKB">
        <authorList>
            <consortium name="Ensembl"/>
        </authorList>
    </citation>
    <scope>IDENTIFICATION</scope>
</reference>
<keyword evidence="5" id="KW-0862">Zinc</keyword>
<dbReference type="OMA" id="WTWEQTF"/>
<comment type="subcellular location">
    <subcellularLocation>
        <location evidence="1">Membrane</location>
        <topology evidence="1">Single-pass membrane protein</topology>
    </subcellularLocation>
</comment>
<dbReference type="SMART" id="SM01328">
    <property type="entry name" value="zf-3CxxC"/>
    <property type="match status" value="1"/>
</dbReference>
<keyword evidence="3" id="KW-0479">Metal-binding</keyword>
<keyword evidence="7" id="KW-0472">Membrane</keyword>
<dbReference type="GO" id="GO:0006612">
    <property type="term" value="P:protein targeting to membrane"/>
    <property type="evidence" value="ECO:0007669"/>
    <property type="project" value="TreeGrafter"/>
</dbReference>
<dbReference type="GO" id="GO:0008270">
    <property type="term" value="F:zinc ion binding"/>
    <property type="evidence" value="ECO:0007669"/>
    <property type="project" value="UniProtKB-KW"/>
</dbReference>
<dbReference type="Proteomes" id="UP000472267">
    <property type="component" value="Chromosome 23"/>
</dbReference>
<dbReference type="Ensembl" id="ENSSFAT00005050708.1">
    <property type="protein sequence ID" value="ENSSFAP00005049089.1"/>
    <property type="gene ID" value="ENSSFAG00005023754.1"/>
</dbReference>
<proteinExistence type="predicted"/>
<reference evidence="9" key="1">
    <citation type="submission" date="2019-06" db="EMBL/GenBank/DDBJ databases">
        <authorList>
            <consortium name="Wellcome Sanger Institute Data Sharing"/>
        </authorList>
    </citation>
    <scope>NUCLEOTIDE SEQUENCE [LARGE SCALE GENOMIC DNA]</scope>
</reference>
<dbReference type="InterPro" id="IPR027377">
    <property type="entry name" value="ZAR1/RTP1-5-like_Znf-3CxxC"/>
</dbReference>
<dbReference type="InParanoid" id="A0A672J706"/>
<evidence type="ECO:0000256" key="1">
    <source>
        <dbReference type="ARBA" id="ARBA00004167"/>
    </source>
</evidence>
<accession>A0A672J706</accession>
<feature type="domain" description="3CxxC-type" evidence="8">
    <location>
        <begin position="71"/>
        <end position="179"/>
    </location>
</feature>
<dbReference type="PANTHER" id="PTHR14402">
    <property type="entry name" value="RECEPTOR TRANSPORTING PROTEIN"/>
    <property type="match status" value="1"/>
</dbReference>
<evidence type="ECO:0000313" key="9">
    <source>
        <dbReference type="Ensembl" id="ENSSFAP00005049089.1"/>
    </source>
</evidence>
<evidence type="ECO:0000256" key="2">
    <source>
        <dbReference type="ARBA" id="ARBA00022692"/>
    </source>
</evidence>
<evidence type="ECO:0000313" key="10">
    <source>
        <dbReference type="Proteomes" id="UP000472267"/>
    </source>
</evidence>
<dbReference type="GO" id="GO:0051205">
    <property type="term" value="P:protein insertion into membrane"/>
    <property type="evidence" value="ECO:0007669"/>
    <property type="project" value="TreeGrafter"/>
</dbReference>
<dbReference type="AlphaFoldDB" id="A0A672J706"/>
<dbReference type="GO" id="GO:0016020">
    <property type="term" value="C:membrane"/>
    <property type="evidence" value="ECO:0007669"/>
    <property type="project" value="UniProtKB-SubCell"/>
</dbReference>
<evidence type="ECO:0000259" key="8">
    <source>
        <dbReference type="SMART" id="SM01328"/>
    </source>
</evidence>
<keyword evidence="2" id="KW-0812">Transmembrane</keyword>
<keyword evidence="6" id="KW-1133">Transmembrane helix</keyword>
<keyword evidence="10" id="KW-1185">Reference proteome</keyword>
<dbReference type="PANTHER" id="PTHR14402:SF8">
    <property type="entry name" value="RECEPTOR-TRANSPORTING PROTEIN 4"/>
    <property type="match status" value="1"/>
</dbReference>
<sequence length="183" mass="21432">MVLNSCSCGMTYEVHQVAALQGMAESDLIGTWTRIFQNEARGIRRGHSWHLEFDYSIDTECLYDWKDYIRNTSARFRCTECGRSWPSNQVKVIFHMRLSGTTGTVKIRPYRQNCKICSDAPMVNPNIEENNIKILMENLVKKIRIKCYHEKIGQKRRYFERYDVESPHEPSHCEGCIRGICNK</sequence>
<evidence type="ECO:0000256" key="5">
    <source>
        <dbReference type="ARBA" id="ARBA00022833"/>
    </source>
</evidence>
<evidence type="ECO:0000256" key="3">
    <source>
        <dbReference type="ARBA" id="ARBA00022723"/>
    </source>
</evidence>
<dbReference type="Pfam" id="PF13695">
    <property type="entry name" value="Zn_ribbon_3CxxC"/>
    <property type="match status" value="1"/>
</dbReference>
<name>A0A672J706_SALFA</name>
<evidence type="ECO:0000256" key="6">
    <source>
        <dbReference type="ARBA" id="ARBA00022989"/>
    </source>
</evidence>
<organism evidence="9 10">
    <name type="scientific">Salarias fasciatus</name>
    <name type="common">Jewelled blenny</name>
    <name type="synonym">Blennius fasciatus</name>
    <dbReference type="NCBI Taxonomy" id="181472"/>
    <lineage>
        <taxon>Eukaryota</taxon>
        <taxon>Metazoa</taxon>
        <taxon>Chordata</taxon>
        <taxon>Craniata</taxon>
        <taxon>Vertebrata</taxon>
        <taxon>Euteleostomi</taxon>
        <taxon>Actinopterygii</taxon>
        <taxon>Neopterygii</taxon>
        <taxon>Teleostei</taxon>
        <taxon>Neoteleostei</taxon>
        <taxon>Acanthomorphata</taxon>
        <taxon>Ovalentaria</taxon>
        <taxon>Blenniimorphae</taxon>
        <taxon>Blenniiformes</taxon>
        <taxon>Blennioidei</taxon>
        <taxon>Blenniidae</taxon>
        <taxon>Salariinae</taxon>
        <taxon>Salarias</taxon>
    </lineage>
</organism>
<gene>
    <name evidence="9" type="primary">si:ch211-276k2.2</name>
</gene>
<dbReference type="GO" id="GO:0031849">
    <property type="term" value="F:olfactory receptor binding"/>
    <property type="evidence" value="ECO:0007669"/>
    <property type="project" value="TreeGrafter"/>
</dbReference>